<protein>
    <recommendedName>
        <fullName evidence="6 7">Small ribosomal subunit protein uS14c</fullName>
    </recommendedName>
</protein>
<dbReference type="AlphaFoldDB" id="A0A1B0VCT1"/>
<keyword evidence="4 7" id="KW-0689">Ribosomal protein</keyword>
<evidence type="ECO:0000256" key="3">
    <source>
        <dbReference type="ARBA" id="ARBA00022884"/>
    </source>
</evidence>
<dbReference type="Gene3D" id="1.10.287.1480">
    <property type="match status" value="1"/>
</dbReference>
<evidence type="ECO:0000313" key="8">
    <source>
        <dbReference type="EMBL" id="AMR36146.1"/>
    </source>
</evidence>
<dbReference type="HAMAP" id="MF_00537">
    <property type="entry name" value="Ribosomal_uS14_1"/>
    <property type="match status" value="1"/>
</dbReference>
<sequence>MAKKSLINREINRQKLEKKYNFIRKVLKKELNRVSLLSEKWQIHAKLQSLPRNSSLTRRHRRCFLTGRPRAYFRDFDLSGHKLCEMFHACLLPGATRSSW</sequence>
<dbReference type="GO" id="GO:0015935">
    <property type="term" value="C:small ribosomal subunit"/>
    <property type="evidence" value="ECO:0007669"/>
    <property type="project" value="TreeGrafter"/>
</dbReference>
<dbReference type="InterPro" id="IPR001209">
    <property type="entry name" value="Ribosomal_uS14"/>
</dbReference>
<dbReference type="PANTHER" id="PTHR19836">
    <property type="entry name" value="30S RIBOSOMAL PROTEIN S14"/>
    <property type="match status" value="1"/>
</dbReference>
<dbReference type="GeneID" id="29070997"/>
<evidence type="ECO:0000256" key="1">
    <source>
        <dbReference type="ARBA" id="ARBA00009083"/>
    </source>
</evidence>
<dbReference type="RefSeq" id="YP_009294811.1">
    <property type="nucleotide sequence ID" value="NC_031150.1"/>
</dbReference>
<keyword evidence="5 7" id="KW-0687">Ribonucleoprotein</keyword>
<gene>
    <name evidence="7 8" type="primary">rps14</name>
</gene>
<evidence type="ECO:0000256" key="5">
    <source>
        <dbReference type="ARBA" id="ARBA00023274"/>
    </source>
</evidence>
<evidence type="ECO:0000256" key="2">
    <source>
        <dbReference type="ARBA" id="ARBA00022730"/>
    </source>
</evidence>
<dbReference type="NCBIfam" id="NF006477">
    <property type="entry name" value="PRK08881.1"/>
    <property type="match status" value="1"/>
</dbReference>
<keyword evidence="8" id="KW-0934">Plastid</keyword>
<geneLocation type="chloroplast" evidence="8"/>
<name>A0A1B0VCT1_9ROSI</name>
<dbReference type="FunFam" id="1.10.287.1480:FF:000001">
    <property type="entry name" value="30S ribosomal protein S14"/>
    <property type="match status" value="1"/>
</dbReference>
<comment type="function">
    <text evidence="7">Binds 16S rRNA, required for the assembly of 30S particles.</text>
</comment>
<dbReference type="Pfam" id="PF00253">
    <property type="entry name" value="Ribosomal_S14"/>
    <property type="match status" value="1"/>
</dbReference>
<dbReference type="SUPFAM" id="SSF57716">
    <property type="entry name" value="Glucocorticoid receptor-like (DNA-binding domain)"/>
    <property type="match status" value="1"/>
</dbReference>
<dbReference type="GO" id="GO:0006412">
    <property type="term" value="P:translation"/>
    <property type="evidence" value="ECO:0007669"/>
    <property type="project" value="UniProtKB-UniRule"/>
</dbReference>
<keyword evidence="3 7" id="KW-0694">RNA-binding</keyword>
<comment type="similarity">
    <text evidence="1 7">Belongs to the universal ribosomal protein uS14 family.</text>
</comment>
<accession>A0A1B0VCT1</accession>
<organism evidence="8">
    <name type="scientific">Cytinus hypocistis</name>
    <dbReference type="NCBI Taxonomy" id="327100"/>
    <lineage>
        <taxon>Eukaryota</taxon>
        <taxon>Viridiplantae</taxon>
        <taxon>Streptophyta</taxon>
        <taxon>Embryophyta</taxon>
        <taxon>Tracheophyta</taxon>
        <taxon>Spermatophyta</taxon>
        <taxon>Magnoliopsida</taxon>
        <taxon>eudicotyledons</taxon>
        <taxon>Gunneridae</taxon>
        <taxon>Pentapetalae</taxon>
        <taxon>rosids</taxon>
        <taxon>malvids</taxon>
        <taxon>Malvales</taxon>
        <taxon>Cytinaceae</taxon>
        <taxon>Cytinus</taxon>
    </lineage>
</organism>
<keyword evidence="8" id="KW-0150">Chloroplast</keyword>
<keyword evidence="2 7" id="KW-0699">rRNA-binding</keyword>
<evidence type="ECO:0000256" key="7">
    <source>
        <dbReference type="HAMAP-Rule" id="MF_00537"/>
    </source>
</evidence>
<dbReference type="GO" id="GO:0009507">
    <property type="term" value="C:chloroplast"/>
    <property type="evidence" value="ECO:0007669"/>
    <property type="project" value="UniProtKB-SubCell"/>
</dbReference>
<proteinExistence type="inferred from homology"/>
<dbReference type="PANTHER" id="PTHR19836:SF19">
    <property type="entry name" value="SMALL RIBOSOMAL SUBUNIT PROTEIN US14M"/>
    <property type="match status" value="1"/>
</dbReference>
<reference evidence="8" key="1">
    <citation type="journal article" date="2016" name="Ann. Bot.">
        <title>Understanding the evolution of holoparasitic plants: the complete plastid genome of the holoparasite Cytinus hypocistis (Cytinaceae).</title>
        <authorList>
            <person name="Roquet C."/>
            <person name="Coissac E."/>
            <person name="Cruaud C."/>
            <person name="Boleda M."/>
            <person name="Boyer F."/>
            <person name="Alberti A."/>
            <person name="Gielly L."/>
            <person name="Taberlet P."/>
            <person name="Thuiller W."/>
            <person name="Van Es J."/>
            <person name="Lavergne S."/>
        </authorList>
    </citation>
    <scope>NUCLEOTIDE SEQUENCE</scope>
</reference>
<dbReference type="GO" id="GO:0019843">
    <property type="term" value="F:rRNA binding"/>
    <property type="evidence" value="ECO:0007669"/>
    <property type="project" value="UniProtKB-UniRule"/>
</dbReference>
<evidence type="ECO:0000256" key="4">
    <source>
        <dbReference type="ARBA" id="ARBA00022980"/>
    </source>
</evidence>
<dbReference type="EMBL" id="KT335971">
    <property type="protein sequence ID" value="AMR36146.1"/>
    <property type="molecule type" value="Genomic_DNA"/>
</dbReference>
<dbReference type="GO" id="GO:0003735">
    <property type="term" value="F:structural constituent of ribosome"/>
    <property type="evidence" value="ECO:0007669"/>
    <property type="project" value="InterPro"/>
</dbReference>
<dbReference type="InterPro" id="IPR023036">
    <property type="entry name" value="Ribosomal_uS14_bac/plastid"/>
</dbReference>
<evidence type="ECO:0000256" key="6">
    <source>
        <dbReference type="ARBA" id="ARBA00035247"/>
    </source>
</evidence>
<comment type="subcellular location">
    <subcellularLocation>
        <location evidence="7">Plastid</location>
        <location evidence="7">Chloroplast</location>
    </subcellularLocation>
</comment>
<comment type="subunit">
    <text evidence="7">Part of the 30S ribosomal subunit.</text>
</comment>